<organism evidence="1 2">
    <name type="scientific">Apibacter mensalis</name>
    <dbReference type="NCBI Taxonomy" id="1586267"/>
    <lineage>
        <taxon>Bacteria</taxon>
        <taxon>Pseudomonadati</taxon>
        <taxon>Bacteroidota</taxon>
        <taxon>Flavobacteriia</taxon>
        <taxon>Flavobacteriales</taxon>
        <taxon>Weeksellaceae</taxon>
        <taxon>Apibacter</taxon>
    </lineage>
</organism>
<name>A0A0X3ANH0_9FLAO</name>
<dbReference type="Proteomes" id="UP000182761">
    <property type="component" value="Unassembled WGS sequence"/>
</dbReference>
<dbReference type="EMBL" id="FCOR01000003">
    <property type="protein sequence ID" value="CVK15783.1"/>
    <property type="molecule type" value="Genomic_DNA"/>
</dbReference>
<evidence type="ECO:0000313" key="2">
    <source>
        <dbReference type="Proteomes" id="UP000182761"/>
    </source>
</evidence>
<keyword evidence="2" id="KW-1185">Reference proteome</keyword>
<evidence type="ECO:0000313" key="1">
    <source>
        <dbReference type="EMBL" id="CVK15783.1"/>
    </source>
</evidence>
<proteinExistence type="predicted"/>
<dbReference type="AlphaFoldDB" id="A0A0X3ANH0"/>
<sequence length="277" mass="30082">MCLLVVATGFGISQGIGILQDKKGVGINTDHPQGIFHIDAKKDNGNISIPLNTSDDVVFKPGKNELLNPFSKFYGHLGVGKVNPNVGLDVNGNIRLQDGTEAATNILVSTDSLGNAKWIAPEKPVIRTGTIGDKLPLRLDGGSTNLTEKTLKLEPGRWLVLSKFVVRNGADPGGANRPRNNIWIYLKNVTEHPTLDDKVYNTILGVPVEQAGFYIGTPQLAAVVVVPKVDKNGQKVGHQEFEIHGSTSNVQYKYITTNDYFQGSYFYAVRLDSGLID</sequence>
<gene>
    <name evidence="1" type="ORF">Ga0061079_10393</name>
</gene>
<reference evidence="1 2" key="1">
    <citation type="submission" date="2016-01" db="EMBL/GenBank/DDBJ databases">
        <authorList>
            <person name="McClelland M."/>
            <person name="Jain A."/>
            <person name="Saraogi P."/>
            <person name="Mendelson R."/>
            <person name="Westerman R."/>
            <person name="SanMiguel P."/>
            <person name="Csonka L."/>
        </authorList>
    </citation>
    <scope>NUCLEOTIDE SEQUENCE [LARGE SCALE GENOMIC DNA]</scope>
    <source>
        <strain evidence="1 2">R-53146</strain>
    </source>
</reference>
<protein>
    <submittedName>
        <fullName evidence="1">Uncharacterized protein</fullName>
    </submittedName>
</protein>
<accession>A0A0X3ANH0</accession>
<dbReference type="STRING" id="1586267.GCA_001418685_00616"/>